<gene>
    <name evidence="3" type="ORF">DFH08DRAFT_817410</name>
</gene>
<dbReference type="AlphaFoldDB" id="A0AAD7EHN4"/>
<keyword evidence="2" id="KW-0472">Membrane</keyword>
<evidence type="ECO:0000313" key="3">
    <source>
        <dbReference type="EMBL" id="KAJ7323931.1"/>
    </source>
</evidence>
<feature type="transmembrane region" description="Helical" evidence="2">
    <location>
        <begin position="112"/>
        <end position="135"/>
    </location>
</feature>
<dbReference type="Proteomes" id="UP001218218">
    <property type="component" value="Unassembled WGS sequence"/>
</dbReference>
<feature type="compositionally biased region" description="Basic and acidic residues" evidence="1">
    <location>
        <begin position="257"/>
        <end position="270"/>
    </location>
</feature>
<dbReference type="EMBL" id="JARIHO010000045">
    <property type="protein sequence ID" value="KAJ7323931.1"/>
    <property type="molecule type" value="Genomic_DNA"/>
</dbReference>
<accession>A0AAD7EHN4</accession>
<keyword evidence="2" id="KW-1133">Transmembrane helix</keyword>
<protein>
    <submittedName>
        <fullName evidence="3">Uncharacterized protein</fullName>
    </submittedName>
</protein>
<evidence type="ECO:0000256" key="2">
    <source>
        <dbReference type="SAM" id="Phobius"/>
    </source>
</evidence>
<evidence type="ECO:0000256" key="1">
    <source>
        <dbReference type="SAM" id="MobiDB-lite"/>
    </source>
</evidence>
<reference evidence="3" key="1">
    <citation type="submission" date="2023-03" db="EMBL/GenBank/DDBJ databases">
        <title>Massive genome expansion in bonnet fungi (Mycena s.s.) driven by repeated elements and novel gene families across ecological guilds.</title>
        <authorList>
            <consortium name="Lawrence Berkeley National Laboratory"/>
            <person name="Harder C.B."/>
            <person name="Miyauchi S."/>
            <person name="Viragh M."/>
            <person name="Kuo A."/>
            <person name="Thoen E."/>
            <person name="Andreopoulos B."/>
            <person name="Lu D."/>
            <person name="Skrede I."/>
            <person name="Drula E."/>
            <person name="Henrissat B."/>
            <person name="Morin E."/>
            <person name="Kohler A."/>
            <person name="Barry K."/>
            <person name="LaButti K."/>
            <person name="Morin E."/>
            <person name="Salamov A."/>
            <person name="Lipzen A."/>
            <person name="Mereny Z."/>
            <person name="Hegedus B."/>
            <person name="Baldrian P."/>
            <person name="Stursova M."/>
            <person name="Weitz H."/>
            <person name="Taylor A."/>
            <person name="Grigoriev I.V."/>
            <person name="Nagy L.G."/>
            <person name="Martin F."/>
            <person name="Kauserud H."/>
        </authorList>
    </citation>
    <scope>NUCLEOTIDE SEQUENCE</scope>
    <source>
        <strain evidence="3">CBHHK002</strain>
    </source>
</reference>
<proteinExistence type="predicted"/>
<feature type="region of interest" description="Disordered" evidence="1">
    <location>
        <begin position="243"/>
        <end position="270"/>
    </location>
</feature>
<keyword evidence="4" id="KW-1185">Reference proteome</keyword>
<name>A0AAD7EHN4_9AGAR</name>
<keyword evidence="2" id="KW-0812">Transmembrane</keyword>
<sequence>MDRPTNKGLKNLARRMVLRCKICGDVAVFWSASRDDVSTTCYARSTLSGCKEALLHFEKKAFTRWYTVSFGLVPVHISTTRICVSPLLSFSYPCPLSPAQHLTIQRYSCRDMLVLVGLSFLRDALGLAIIFAALLCSDHVAYRFGKGMTPKLWTIFSTVKHPYANPYRRLTNSGLSNYTRVVACFITALLWNLSSLGAASKSSGCMSAEWGYNKPDYELIEEEIEGVTADACREAAIRSNEEGWNPSCKTETAPNARADELDVDTREVGI</sequence>
<evidence type="ECO:0000313" key="4">
    <source>
        <dbReference type="Proteomes" id="UP001218218"/>
    </source>
</evidence>
<organism evidence="3 4">
    <name type="scientific">Mycena albidolilacea</name>
    <dbReference type="NCBI Taxonomy" id="1033008"/>
    <lineage>
        <taxon>Eukaryota</taxon>
        <taxon>Fungi</taxon>
        <taxon>Dikarya</taxon>
        <taxon>Basidiomycota</taxon>
        <taxon>Agaricomycotina</taxon>
        <taxon>Agaricomycetes</taxon>
        <taxon>Agaricomycetidae</taxon>
        <taxon>Agaricales</taxon>
        <taxon>Marasmiineae</taxon>
        <taxon>Mycenaceae</taxon>
        <taxon>Mycena</taxon>
    </lineage>
</organism>
<comment type="caution">
    <text evidence="3">The sequence shown here is derived from an EMBL/GenBank/DDBJ whole genome shotgun (WGS) entry which is preliminary data.</text>
</comment>